<dbReference type="Pfam" id="PF07715">
    <property type="entry name" value="Plug"/>
    <property type="match status" value="1"/>
</dbReference>
<keyword evidence="13 14" id="KW-0998">Cell outer membrane</keyword>
<dbReference type="GO" id="GO:0015343">
    <property type="term" value="F:siderophore-iron transmembrane transporter activity"/>
    <property type="evidence" value="ECO:0007669"/>
    <property type="project" value="InterPro"/>
</dbReference>
<protein>
    <submittedName>
        <fullName evidence="20">TonB-dependent siderophore receptor</fullName>
    </submittedName>
</protein>
<dbReference type="PANTHER" id="PTHR30442">
    <property type="entry name" value="IRON III DICITRATE TRANSPORT PROTEIN FECA"/>
    <property type="match status" value="1"/>
</dbReference>
<dbReference type="SUPFAM" id="SSF56935">
    <property type="entry name" value="Porins"/>
    <property type="match status" value="1"/>
</dbReference>
<keyword evidence="4 14" id="KW-1134">Transmembrane beta strand</keyword>
<evidence type="ECO:0000256" key="4">
    <source>
        <dbReference type="ARBA" id="ARBA00022452"/>
    </source>
</evidence>
<dbReference type="InterPro" id="IPR039426">
    <property type="entry name" value="TonB-dep_rcpt-like"/>
</dbReference>
<dbReference type="EMBL" id="SGSQ01000001">
    <property type="protein sequence ID" value="RZG49309.1"/>
    <property type="molecule type" value="Genomic_DNA"/>
</dbReference>
<keyword evidence="9" id="KW-0406">Ion transport</keyword>
<dbReference type="CDD" id="cd01347">
    <property type="entry name" value="ligand_gated_channel"/>
    <property type="match status" value="1"/>
</dbReference>
<evidence type="ECO:0000256" key="1">
    <source>
        <dbReference type="ARBA" id="ARBA00004571"/>
    </source>
</evidence>
<feature type="signal peptide" evidence="17">
    <location>
        <begin position="1"/>
        <end position="36"/>
    </location>
</feature>
<feature type="chain" id="PRO_5020936028" evidence="17">
    <location>
        <begin position="37"/>
        <end position="746"/>
    </location>
</feature>
<evidence type="ECO:0000256" key="15">
    <source>
        <dbReference type="PROSITE-ProRule" id="PRU10144"/>
    </source>
</evidence>
<evidence type="ECO:0000256" key="9">
    <source>
        <dbReference type="ARBA" id="ARBA00023065"/>
    </source>
</evidence>
<dbReference type="Proteomes" id="UP000293863">
    <property type="component" value="Unassembled WGS sequence"/>
</dbReference>
<evidence type="ECO:0000256" key="11">
    <source>
        <dbReference type="ARBA" id="ARBA00023136"/>
    </source>
</evidence>
<evidence type="ECO:0000256" key="14">
    <source>
        <dbReference type="PROSITE-ProRule" id="PRU01360"/>
    </source>
</evidence>
<evidence type="ECO:0000256" key="3">
    <source>
        <dbReference type="ARBA" id="ARBA00022448"/>
    </source>
</evidence>
<comment type="subcellular location">
    <subcellularLocation>
        <location evidence="1 14">Cell outer membrane</location>
        <topology evidence="1 14">Multi-pass membrane protein</topology>
    </subcellularLocation>
</comment>
<comment type="similarity">
    <text evidence="2 14 16">Belongs to the TonB-dependent receptor family.</text>
</comment>
<dbReference type="InterPro" id="IPR012910">
    <property type="entry name" value="Plug_dom"/>
</dbReference>
<keyword evidence="6 14" id="KW-0812">Transmembrane</keyword>
<evidence type="ECO:0000259" key="18">
    <source>
        <dbReference type="Pfam" id="PF00593"/>
    </source>
</evidence>
<dbReference type="Pfam" id="PF00593">
    <property type="entry name" value="TonB_dep_Rec_b-barrel"/>
    <property type="match status" value="1"/>
</dbReference>
<evidence type="ECO:0000256" key="10">
    <source>
        <dbReference type="ARBA" id="ARBA00023077"/>
    </source>
</evidence>
<evidence type="ECO:0000256" key="2">
    <source>
        <dbReference type="ARBA" id="ARBA00009810"/>
    </source>
</evidence>
<dbReference type="InterPro" id="IPR010105">
    <property type="entry name" value="TonB_sidphr_rcpt"/>
</dbReference>
<evidence type="ECO:0000256" key="12">
    <source>
        <dbReference type="ARBA" id="ARBA00023170"/>
    </source>
</evidence>
<feature type="domain" description="TonB-dependent receptor plug" evidence="19">
    <location>
        <begin position="69"/>
        <end position="181"/>
    </location>
</feature>
<evidence type="ECO:0000256" key="5">
    <source>
        <dbReference type="ARBA" id="ARBA00022496"/>
    </source>
</evidence>
<dbReference type="InterPro" id="IPR000531">
    <property type="entry name" value="Beta-barrel_TonB"/>
</dbReference>
<dbReference type="PANTHER" id="PTHR30442:SF0">
    <property type="entry name" value="FE(3+) DICITRATE TRANSPORT PROTEIN FECA"/>
    <property type="match status" value="1"/>
</dbReference>
<gene>
    <name evidence="20" type="ORF">EXU28_00480</name>
</gene>
<feature type="short sequence motif" description="TonB C-terminal box" evidence="15">
    <location>
        <begin position="729"/>
        <end position="746"/>
    </location>
</feature>
<feature type="domain" description="TonB-dependent receptor-like beta-barrel" evidence="18">
    <location>
        <begin position="268"/>
        <end position="714"/>
    </location>
</feature>
<keyword evidence="3 14" id="KW-0813">Transport</keyword>
<keyword evidence="5" id="KW-0410">Iron transport</keyword>
<keyword evidence="10 16" id="KW-0798">TonB box</keyword>
<dbReference type="PROSITE" id="PS01156">
    <property type="entry name" value="TONB_DEPENDENT_REC_2"/>
    <property type="match status" value="1"/>
</dbReference>
<dbReference type="Gene3D" id="2.170.130.10">
    <property type="entry name" value="TonB-dependent receptor, plug domain"/>
    <property type="match status" value="1"/>
</dbReference>
<dbReference type="GO" id="GO:0015891">
    <property type="term" value="P:siderophore transport"/>
    <property type="evidence" value="ECO:0007669"/>
    <property type="project" value="InterPro"/>
</dbReference>
<dbReference type="GO" id="GO:0009279">
    <property type="term" value="C:cell outer membrane"/>
    <property type="evidence" value="ECO:0007669"/>
    <property type="project" value="UniProtKB-SubCell"/>
</dbReference>
<evidence type="ECO:0000256" key="6">
    <source>
        <dbReference type="ARBA" id="ARBA00022692"/>
    </source>
</evidence>
<dbReference type="GO" id="GO:0038023">
    <property type="term" value="F:signaling receptor activity"/>
    <property type="evidence" value="ECO:0007669"/>
    <property type="project" value="InterPro"/>
</dbReference>
<keyword evidence="12 20" id="KW-0675">Receptor</keyword>
<dbReference type="RefSeq" id="WP_130130865.1">
    <property type="nucleotide sequence ID" value="NZ_SGSQ01000001.1"/>
</dbReference>
<name>A0A4V2DNK4_9GAMM</name>
<keyword evidence="8" id="KW-0408">Iron</keyword>
<reference evidence="20 21" key="1">
    <citation type="submission" date="2019-02" db="EMBL/GenBank/DDBJ databases">
        <title>The Batch Genome Submission of Acinetobacter spp. strains.</title>
        <authorList>
            <person name="Qin J."/>
            <person name="Hu Y."/>
            <person name="Ye H."/>
            <person name="Wei L."/>
            <person name="Feng Y."/>
            <person name="Zong Z."/>
        </authorList>
    </citation>
    <scope>NUCLEOTIDE SEQUENCE [LARGE SCALE GENOMIC DNA]</scope>
    <source>
        <strain evidence="20 21">WCHAW060049</strain>
    </source>
</reference>
<evidence type="ECO:0000256" key="7">
    <source>
        <dbReference type="ARBA" id="ARBA00022729"/>
    </source>
</evidence>
<evidence type="ECO:0000256" key="8">
    <source>
        <dbReference type="ARBA" id="ARBA00023004"/>
    </source>
</evidence>
<evidence type="ECO:0000313" key="20">
    <source>
        <dbReference type="EMBL" id="RZG49309.1"/>
    </source>
</evidence>
<dbReference type="InterPro" id="IPR037066">
    <property type="entry name" value="Plug_dom_sf"/>
</dbReference>
<dbReference type="NCBIfam" id="TIGR01783">
    <property type="entry name" value="TonB-siderophor"/>
    <property type="match status" value="1"/>
</dbReference>
<evidence type="ECO:0000256" key="13">
    <source>
        <dbReference type="ARBA" id="ARBA00023237"/>
    </source>
</evidence>
<dbReference type="PROSITE" id="PS51257">
    <property type="entry name" value="PROKAR_LIPOPROTEIN"/>
    <property type="match status" value="1"/>
</dbReference>
<dbReference type="InterPro" id="IPR010917">
    <property type="entry name" value="TonB_rcpt_CS"/>
</dbReference>
<keyword evidence="21" id="KW-1185">Reference proteome</keyword>
<evidence type="ECO:0000256" key="16">
    <source>
        <dbReference type="RuleBase" id="RU003357"/>
    </source>
</evidence>
<accession>A0A4V2DNK4</accession>
<dbReference type="AlphaFoldDB" id="A0A4V2DNK4"/>
<evidence type="ECO:0000313" key="21">
    <source>
        <dbReference type="Proteomes" id="UP000293863"/>
    </source>
</evidence>
<comment type="caution">
    <text evidence="20">The sequence shown here is derived from an EMBL/GenBank/DDBJ whole genome shotgun (WGS) entry which is preliminary data.</text>
</comment>
<dbReference type="PROSITE" id="PS52016">
    <property type="entry name" value="TONB_DEPENDENT_REC_3"/>
    <property type="match status" value="1"/>
</dbReference>
<sequence length="746" mass="81576">MKLLNARNLAFTDFKHSSLSVAVALSLSCIANVAYADENQTPEVQTLQTIVVKAQGNWLEQANAETVHEHAGARSIIDRKKMDQSAVTSIRDALKQVPGVQVQDSNGTGGSDVSLNLGVRGLTSRLSPRSTVLMDGVPLSFAPYGQPQLSMAPVSMGNIESVDVVRGAGSVRFGPQNVGGIINFSTRAIPEKLSGSVGLTTEFATGTDQIKYSPNLFIGGTMNNGLGLALLYSGTKGDGYREANNEIDIDDVMLKSSYQFTDQDSIAVNLHHYEGRGEMPEGLTTAQYTENPYQSNQTRNYFAGRRSDVSVKYSHKDDVNNFEVLGYYVDSFRTSDLESVVDASKGTSRISNSPRDYKYFGIEPRYSRAYTFGNMNNEVTIGYRYLQEESSEFSGRTAVYNSATGTPGERIANTTSDGGTKAHAAYIDNRFGIGAWTITPGVRFESIKTHNDFTAYDATGKANNTVHPKIKSDEFLPSLAVQYNFTDQWNVFANAAVSFGPQQYNQLVTTRSIVDPTTNKAVNTAVATLDGLHPEKSNNYEIGTKYLGNGLNAEFTVFYLDFDKELLLERPDNIGTGIWTNLGATSHKGVELGLSYDFENLADALKGLKVYSNYTFTKAVSEAGKFDGEDLPYYSRHVGNVGVGYSIDKWSVNADMFAQSKQHAPGSTNVYQTQETADGRIGDIAGYSTFAVRTAYDFGKDFYGLKLAGGVKNVFDKEYYTRSSDSTGGKYVGQPRTFYLQTSVDF</sequence>
<proteinExistence type="inferred from homology"/>
<evidence type="ECO:0000259" key="19">
    <source>
        <dbReference type="Pfam" id="PF07715"/>
    </source>
</evidence>
<keyword evidence="7 17" id="KW-0732">Signal</keyword>
<evidence type="ECO:0000256" key="17">
    <source>
        <dbReference type="SAM" id="SignalP"/>
    </source>
</evidence>
<dbReference type="Gene3D" id="2.40.170.20">
    <property type="entry name" value="TonB-dependent receptor, beta-barrel domain"/>
    <property type="match status" value="1"/>
</dbReference>
<organism evidence="20 21">
    <name type="scientific">Acinetobacter wuhouensis</name>
    <dbReference type="NCBI Taxonomy" id="1879050"/>
    <lineage>
        <taxon>Bacteria</taxon>
        <taxon>Pseudomonadati</taxon>
        <taxon>Pseudomonadota</taxon>
        <taxon>Gammaproteobacteria</taxon>
        <taxon>Moraxellales</taxon>
        <taxon>Moraxellaceae</taxon>
        <taxon>Acinetobacter</taxon>
    </lineage>
</organism>
<keyword evidence="11 14" id="KW-0472">Membrane</keyword>
<dbReference type="InterPro" id="IPR036942">
    <property type="entry name" value="Beta-barrel_TonB_sf"/>
</dbReference>